<reference evidence="2" key="1">
    <citation type="submission" date="2016-10" db="EMBL/GenBank/DDBJ databases">
        <authorList>
            <person name="Varghese N."/>
            <person name="Submissions S."/>
        </authorList>
    </citation>
    <scope>NUCLEOTIDE SEQUENCE [LARGE SCALE GENOMIC DNA]</scope>
    <source>
        <strain evidence="2">DSM 44437</strain>
    </source>
</reference>
<evidence type="ECO:0000313" key="1">
    <source>
        <dbReference type="EMBL" id="SEQ73570.1"/>
    </source>
</evidence>
<sequence length="119" mass="13183">MTRLDLEANTLGGAVVWYSTVHMPAADVPWHEFHRVLKPGGHLLHAFKLGNQQKPLTYAYGHDVDRTVHWHDMEETVANATKAGFNEVARLQRQKGVDEGGPQAFLLLSKRNPDAGSAS</sequence>
<organism evidence="1 2">
    <name type="scientific">Lentzea albida</name>
    <dbReference type="NCBI Taxonomy" id="65499"/>
    <lineage>
        <taxon>Bacteria</taxon>
        <taxon>Bacillati</taxon>
        <taxon>Actinomycetota</taxon>
        <taxon>Actinomycetes</taxon>
        <taxon>Pseudonocardiales</taxon>
        <taxon>Pseudonocardiaceae</taxon>
        <taxon>Lentzea</taxon>
    </lineage>
</organism>
<dbReference type="InterPro" id="IPR029063">
    <property type="entry name" value="SAM-dependent_MTases_sf"/>
</dbReference>
<name>A0A1H9IG42_9PSEU</name>
<accession>A0A1H9IG42</accession>
<proteinExistence type="predicted"/>
<dbReference type="EMBL" id="FOFV01000004">
    <property type="protein sequence ID" value="SEQ73570.1"/>
    <property type="molecule type" value="Genomic_DNA"/>
</dbReference>
<dbReference type="AlphaFoldDB" id="A0A1H9IG42"/>
<gene>
    <name evidence="1" type="ORF">SAMN04488000_104179</name>
</gene>
<evidence type="ECO:0000313" key="2">
    <source>
        <dbReference type="Proteomes" id="UP000199503"/>
    </source>
</evidence>
<dbReference type="SUPFAM" id="SSF53335">
    <property type="entry name" value="S-adenosyl-L-methionine-dependent methyltransferases"/>
    <property type="match status" value="1"/>
</dbReference>
<evidence type="ECO:0008006" key="3">
    <source>
        <dbReference type="Google" id="ProtNLM"/>
    </source>
</evidence>
<protein>
    <recommendedName>
        <fullName evidence="3">Methyltransferase domain-containing protein</fullName>
    </recommendedName>
</protein>
<dbReference type="STRING" id="65499.SAMN04488000_104179"/>
<dbReference type="Gene3D" id="3.40.50.150">
    <property type="entry name" value="Vaccinia Virus protein VP39"/>
    <property type="match status" value="1"/>
</dbReference>
<keyword evidence="2" id="KW-1185">Reference proteome</keyword>
<dbReference type="Proteomes" id="UP000199503">
    <property type="component" value="Unassembled WGS sequence"/>
</dbReference>